<accession>G3HS60</accession>
<organism evidence="1 2">
    <name type="scientific">Cricetulus griseus</name>
    <name type="common">Chinese hamster</name>
    <name type="synonym">Cricetulus barabensis griseus</name>
    <dbReference type="NCBI Taxonomy" id="10029"/>
    <lineage>
        <taxon>Eukaryota</taxon>
        <taxon>Metazoa</taxon>
        <taxon>Chordata</taxon>
        <taxon>Craniata</taxon>
        <taxon>Vertebrata</taxon>
        <taxon>Euteleostomi</taxon>
        <taxon>Mammalia</taxon>
        <taxon>Eutheria</taxon>
        <taxon>Euarchontoglires</taxon>
        <taxon>Glires</taxon>
        <taxon>Rodentia</taxon>
        <taxon>Myomorpha</taxon>
        <taxon>Muroidea</taxon>
        <taxon>Cricetidae</taxon>
        <taxon>Cricetinae</taxon>
        <taxon>Cricetulus</taxon>
    </lineage>
</organism>
<protein>
    <submittedName>
        <fullName evidence="1">Uncharacterized protein</fullName>
    </submittedName>
</protein>
<dbReference type="EMBL" id="JH000651">
    <property type="protein sequence ID" value="EGW05588.1"/>
    <property type="molecule type" value="Genomic_DNA"/>
</dbReference>
<proteinExistence type="predicted"/>
<name>G3HS60_CRIGR</name>
<dbReference type="AlphaFoldDB" id="G3HS60"/>
<sequence>MFGKHGYNSSHLSSLHLSEFKASLTHSKTLPQNKTTCKFSKNSSIQNTSSFKFGVWWLCAQLLHQNYLVEGAVYF</sequence>
<evidence type="ECO:0000313" key="1">
    <source>
        <dbReference type="EMBL" id="EGW05588.1"/>
    </source>
</evidence>
<reference evidence="2" key="1">
    <citation type="journal article" date="2011" name="Nat. Biotechnol.">
        <title>The genomic sequence of the Chinese hamster ovary (CHO)-K1 cell line.</title>
        <authorList>
            <person name="Xu X."/>
            <person name="Nagarajan H."/>
            <person name="Lewis N.E."/>
            <person name="Pan S."/>
            <person name="Cai Z."/>
            <person name="Liu X."/>
            <person name="Chen W."/>
            <person name="Xie M."/>
            <person name="Wang W."/>
            <person name="Hammond S."/>
            <person name="Andersen M.R."/>
            <person name="Neff N."/>
            <person name="Passarelli B."/>
            <person name="Koh W."/>
            <person name="Fan H.C."/>
            <person name="Wang J."/>
            <person name="Gui Y."/>
            <person name="Lee K.H."/>
            <person name="Betenbaugh M.J."/>
            <person name="Quake S.R."/>
            <person name="Famili I."/>
            <person name="Palsson B.O."/>
            <person name="Wang J."/>
        </authorList>
    </citation>
    <scope>NUCLEOTIDE SEQUENCE [LARGE SCALE GENOMIC DNA]</scope>
    <source>
        <strain evidence="2">CHO K1 cell line</strain>
    </source>
</reference>
<gene>
    <name evidence="1" type="ORF">I79_013686</name>
</gene>
<evidence type="ECO:0000313" key="2">
    <source>
        <dbReference type="Proteomes" id="UP000001075"/>
    </source>
</evidence>
<dbReference type="Proteomes" id="UP000001075">
    <property type="component" value="Unassembled WGS sequence"/>
</dbReference>
<dbReference type="InParanoid" id="G3HS60"/>